<dbReference type="Pfam" id="PF13646">
    <property type="entry name" value="HEAT_2"/>
    <property type="match status" value="1"/>
</dbReference>
<gene>
    <name evidence="2" type="ORF">CNE99_03400</name>
</gene>
<dbReference type="Proteomes" id="UP000219327">
    <property type="component" value="Unassembled WGS sequence"/>
</dbReference>
<comment type="caution">
    <text evidence="2">The sequence shown here is derived from an EMBL/GenBank/DDBJ whole genome shotgun (WGS) entry which is preliminary data.</text>
</comment>
<evidence type="ECO:0000256" key="1">
    <source>
        <dbReference type="SAM" id="MobiDB-lite"/>
    </source>
</evidence>
<evidence type="ECO:0000313" key="3">
    <source>
        <dbReference type="Proteomes" id="UP000219327"/>
    </source>
</evidence>
<evidence type="ECO:0000313" key="2">
    <source>
        <dbReference type="EMBL" id="PDH40504.1"/>
    </source>
</evidence>
<reference evidence="2 3" key="1">
    <citation type="submission" date="2017-08" db="EMBL/GenBank/DDBJ databases">
        <title>Fine stratification of microbial communities through a metagenomic profile of the photic zone.</title>
        <authorList>
            <person name="Haro-Moreno J.M."/>
            <person name="Lopez-Perez M."/>
            <person name="De La Torre J."/>
            <person name="Picazo A."/>
            <person name="Camacho A."/>
            <person name="Rodriguez-Valera F."/>
        </authorList>
    </citation>
    <scope>NUCLEOTIDE SEQUENCE [LARGE SCALE GENOMIC DNA]</scope>
    <source>
        <strain evidence="2">MED-G24</strain>
    </source>
</reference>
<dbReference type="AlphaFoldDB" id="A0A2A5WWB6"/>
<feature type="compositionally biased region" description="Basic and acidic residues" evidence="1">
    <location>
        <begin position="522"/>
        <end position="541"/>
    </location>
</feature>
<organism evidence="2 3">
    <name type="scientific">OM182 bacterium MED-G24</name>
    <dbReference type="NCBI Taxonomy" id="1986255"/>
    <lineage>
        <taxon>Bacteria</taxon>
        <taxon>Pseudomonadati</taxon>
        <taxon>Pseudomonadota</taxon>
        <taxon>Gammaproteobacteria</taxon>
        <taxon>OMG group</taxon>
        <taxon>OM182 clade</taxon>
    </lineage>
</organism>
<feature type="region of interest" description="Disordered" evidence="1">
    <location>
        <begin position="518"/>
        <end position="541"/>
    </location>
</feature>
<evidence type="ECO:0008006" key="4">
    <source>
        <dbReference type="Google" id="ProtNLM"/>
    </source>
</evidence>
<sequence length="541" mass="61200">MKDDTPYLLDDDAIQQFIVEGYLQLQSDQPRDFHARMYEELEPLDETGPRGHNNLLPCVPELQNMLDEPKVVGALTSLLGPNYYLHFHRHDHVNYPDGAQALHKDGDNHSHNAMDGLRRYHPTRFVMLLYYPQDTPVEMGPTGIVPRSQYVTRRDVDRLRKKSERIKSEIYQSYRSKLDAEAFRGTNRFQRYAEMEADFKEMHPDLVEDINAASAPWEEAKIPLSGDAGTISIVHFDIVHGRYTANVTGKQRHMVKFLFARNEEPTAPTWNHRSKAWQGSEDDPQCPIWKNVWSWHLGTSDNTTSQRDVNELSEVLGSRDDAIALGASYELGSKADGLSLLFEHFFSEDLDLRAIAAYGIVRAAEQALPELLSRLETADTDVQVRILDLIGDIGLHASSAVASVTPFATSTDVPLRRTAIEAIGLLTQQQSPLDDAVIETLTNALKDEDAIVVRNATFAIAKLGSKACTDEIIDRLRNNLYHWHHHVRGWGIEALQRLDDPRAMKLALRYLSSTRWDPSAKSGDRALTEQPMKESRQLVSS</sequence>
<dbReference type="SUPFAM" id="SSF48371">
    <property type="entry name" value="ARM repeat"/>
    <property type="match status" value="1"/>
</dbReference>
<dbReference type="EMBL" id="NTKD01000011">
    <property type="protein sequence ID" value="PDH40504.1"/>
    <property type="molecule type" value="Genomic_DNA"/>
</dbReference>
<proteinExistence type="predicted"/>
<name>A0A2A5WWB6_9GAMM</name>
<dbReference type="InterPro" id="IPR016024">
    <property type="entry name" value="ARM-type_fold"/>
</dbReference>
<accession>A0A2A5WWB6</accession>
<dbReference type="Gene3D" id="2.60.120.620">
    <property type="entry name" value="q2cbj1_9rhob like domain"/>
    <property type="match status" value="1"/>
</dbReference>
<protein>
    <recommendedName>
        <fullName evidence="4">HEAT repeat domain-containing protein</fullName>
    </recommendedName>
</protein>
<dbReference type="SUPFAM" id="SSF51197">
    <property type="entry name" value="Clavaminate synthase-like"/>
    <property type="match status" value="1"/>
</dbReference>
<dbReference type="Gene3D" id="1.25.10.10">
    <property type="entry name" value="Leucine-rich Repeat Variant"/>
    <property type="match status" value="1"/>
</dbReference>
<dbReference type="InterPro" id="IPR011989">
    <property type="entry name" value="ARM-like"/>
</dbReference>